<evidence type="ECO:0000313" key="1">
    <source>
        <dbReference type="EMBL" id="VUZ43110.1"/>
    </source>
</evidence>
<sequence length="90" mass="10132">MAGLPHATRITMLLREFNRSDNCLCLTIDEDENVHNNIGIVNQVSGLILSKKINSDVSFSFLVFDLLPMLRFDRKSCGHSSCLDLLITSY</sequence>
<evidence type="ECO:0000313" key="2">
    <source>
        <dbReference type="Proteomes" id="UP000321570"/>
    </source>
</evidence>
<accession>A0A564Y791</accession>
<gene>
    <name evidence="1" type="ORF">WMSIL1_LOCUS4069</name>
</gene>
<proteinExistence type="predicted"/>
<keyword evidence="2" id="KW-1185">Reference proteome</keyword>
<dbReference type="AlphaFoldDB" id="A0A564Y791"/>
<organism evidence="1 2">
    <name type="scientific">Hymenolepis diminuta</name>
    <name type="common">Rat tapeworm</name>
    <dbReference type="NCBI Taxonomy" id="6216"/>
    <lineage>
        <taxon>Eukaryota</taxon>
        <taxon>Metazoa</taxon>
        <taxon>Spiralia</taxon>
        <taxon>Lophotrochozoa</taxon>
        <taxon>Platyhelminthes</taxon>
        <taxon>Cestoda</taxon>
        <taxon>Eucestoda</taxon>
        <taxon>Cyclophyllidea</taxon>
        <taxon>Hymenolepididae</taxon>
        <taxon>Hymenolepis</taxon>
    </lineage>
</organism>
<name>A0A564Y791_HYMDI</name>
<dbReference type="EMBL" id="CABIJS010000111">
    <property type="protein sequence ID" value="VUZ43110.1"/>
    <property type="molecule type" value="Genomic_DNA"/>
</dbReference>
<protein>
    <submittedName>
        <fullName evidence="1">Uncharacterized protein</fullName>
    </submittedName>
</protein>
<reference evidence="1 2" key="1">
    <citation type="submission" date="2019-07" db="EMBL/GenBank/DDBJ databases">
        <authorList>
            <person name="Jastrzebski P J."/>
            <person name="Paukszto L."/>
            <person name="Jastrzebski P J."/>
        </authorList>
    </citation>
    <scope>NUCLEOTIDE SEQUENCE [LARGE SCALE GENOMIC DNA]</scope>
    <source>
        <strain evidence="1 2">WMS-il1</strain>
    </source>
</reference>
<dbReference type="Proteomes" id="UP000321570">
    <property type="component" value="Unassembled WGS sequence"/>
</dbReference>